<evidence type="ECO:0000256" key="6">
    <source>
        <dbReference type="PROSITE-ProRule" id="PRU00169"/>
    </source>
</evidence>
<dbReference type="FunFam" id="1.10.10.10:FF:000005">
    <property type="entry name" value="Two-component system response regulator"/>
    <property type="match status" value="1"/>
</dbReference>
<evidence type="ECO:0008006" key="12">
    <source>
        <dbReference type="Google" id="ProtNLM"/>
    </source>
</evidence>
<dbReference type="Gene3D" id="6.10.250.690">
    <property type="match status" value="1"/>
</dbReference>
<dbReference type="InterPro" id="IPR011006">
    <property type="entry name" value="CheY-like_superfamily"/>
</dbReference>
<dbReference type="GO" id="GO:0005829">
    <property type="term" value="C:cytosol"/>
    <property type="evidence" value="ECO:0007669"/>
    <property type="project" value="TreeGrafter"/>
</dbReference>
<dbReference type="PANTHER" id="PTHR48111">
    <property type="entry name" value="REGULATOR OF RPOS"/>
    <property type="match status" value="1"/>
</dbReference>
<evidence type="ECO:0000259" key="8">
    <source>
        <dbReference type="PROSITE" id="PS50110"/>
    </source>
</evidence>
<name>A0A081NKP2_9GAMM</name>
<dbReference type="GO" id="GO:0000976">
    <property type="term" value="F:transcription cis-regulatory region binding"/>
    <property type="evidence" value="ECO:0007669"/>
    <property type="project" value="TreeGrafter"/>
</dbReference>
<dbReference type="eggNOG" id="COG0745">
    <property type="taxonomic scope" value="Bacteria"/>
</dbReference>
<dbReference type="PROSITE" id="PS51755">
    <property type="entry name" value="OMPR_PHOB"/>
    <property type="match status" value="1"/>
</dbReference>
<accession>A0A081NKP2</accession>
<reference evidence="10 11" key="1">
    <citation type="submission" date="2014-06" db="EMBL/GenBank/DDBJ databases">
        <title>Whole Genome Sequences of Three Symbiotic Endozoicomonas Bacteria.</title>
        <authorList>
            <person name="Neave M.J."/>
            <person name="Apprill A."/>
            <person name="Voolstra C.R."/>
        </authorList>
    </citation>
    <scope>NUCLEOTIDE SEQUENCE [LARGE SCALE GENOMIC DNA]</scope>
    <source>
        <strain evidence="10 11">DSM 25634</strain>
    </source>
</reference>
<keyword evidence="3" id="KW-0805">Transcription regulation</keyword>
<feature type="DNA-binding region" description="OmpR/PhoB-type" evidence="7">
    <location>
        <begin position="127"/>
        <end position="225"/>
    </location>
</feature>
<dbReference type="CDD" id="cd00383">
    <property type="entry name" value="trans_reg_C"/>
    <property type="match status" value="1"/>
</dbReference>
<organism evidence="10 11">
    <name type="scientific">Endozoicomonas numazuensis</name>
    <dbReference type="NCBI Taxonomy" id="1137799"/>
    <lineage>
        <taxon>Bacteria</taxon>
        <taxon>Pseudomonadati</taxon>
        <taxon>Pseudomonadota</taxon>
        <taxon>Gammaproteobacteria</taxon>
        <taxon>Oceanospirillales</taxon>
        <taxon>Endozoicomonadaceae</taxon>
        <taxon>Endozoicomonas</taxon>
    </lineage>
</organism>
<dbReference type="GO" id="GO:0032993">
    <property type="term" value="C:protein-DNA complex"/>
    <property type="evidence" value="ECO:0007669"/>
    <property type="project" value="TreeGrafter"/>
</dbReference>
<evidence type="ECO:0000256" key="7">
    <source>
        <dbReference type="PROSITE-ProRule" id="PRU01091"/>
    </source>
</evidence>
<dbReference type="Gene3D" id="1.10.10.10">
    <property type="entry name" value="Winged helix-like DNA-binding domain superfamily/Winged helix DNA-binding domain"/>
    <property type="match status" value="1"/>
</dbReference>
<dbReference type="Pfam" id="PF00486">
    <property type="entry name" value="Trans_reg_C"/>
    <property type="match status" value="1"/>
</dbReference>
<dbReference type="OrthoDB" id="9802426at2"/>
<comment type="caution">
    <text evidence="10">The sequence shown here is derived from an EMBL/GenBank/DDBJ whole genome shotgun (WGS) entry which is preliminary data.</text>
</comment>
<dbReference type="Pfam" id="PF00072">
    <property type="entry name" value="Response_reg"/>
    <property type="match status" value="1"/>
</dbReference>
<keyword evidence="4 7" id="KW-0238">DNA-binding</keyword>
<gene>
    <name evidence="10" type="ORF">GZ78_02990</name>
</gene>
<dbReference type="Proteomes" id="UP000028073">
    <property type="component" value="Unassembled WGS sequence"/>
</dbReference>
<evidence type="ECO:0000256" key="2">
    <source>
        <dbReference type="ARBA" id="ARBA00023012"/>
    </source>
</evidence>
<evidence type="ECO:0000313" key="10">
    <source>
        <dbReference type="EMBL" id="KEQ19015.1"/>
    </source>
</evidence>
<feature type="domain" description="OmpR/PhoB-type" evidence="9">
    <location>
        <begin position="127"/>
        <end position="225"/>
    </location>
</feature>
<evidence type="ECO:0000256" key="5">
    <source>
        <dbReference type="ARBA" id="ARBA00023163"/>
    </source>
</evidence>
<evidence type="ECO:0000313" key="11">
    <source>
        <dbReference type="Proteomes" id="UP000028073"/>
    </source>
</evidence>
<keyword evidence="11" id="KW-1185">Reference proteome</keyword>
<keyword evidence="2" id="KW-0902">Two-component regulatory system</keyword>
<dbReference type="PROSITE" id="PS50110">
    <property type="entry name" value="RESPONSE_REGULATORY"/>
    <property type="match status" value="1"/>
</dbReference>
<proteinExistence type="predicted"/>
<dbReference type="GO" id="GO:0000156">
    <property type="term" value="F:phosphorelay response regulator activity"/>
    <property type="evidence" value="ECO:0007669"/>
    <property type="project" value="TreeGrafter"/>
</dbReference>
<dbReference type="SUPFAM" id="SSF52172">
    <property type="entry name" value="CheY-like"/>
    <property type="match status" value="1"/>
</dbReference>
<dbReference type="SUPFAM" id="SSF46894">
    <property type="entry name" value="C-terminal effector domain of the bipartite response regulators"/>
    <property type="match status" value="1"/>
</dbReference>
<evidence type="ECO:0000259" key="9">
    <source>
        <dbReference type="PROSITE" id="PS51755"/>
    </source>
</evidence>
<sequence>MNILVVEDDSVISTFVSEGLKEHGYGVAQCQSAEEALDEVVVEPFDLAIVDIMLPGMNGLDLVKNLRGQGVTFPILFLSARKTVEDKVSGLRIGGDDYLTKPFSFNELLARVEVLLRRNQSTQSVVSEKLSFHGLSFDSSRKLAWRGDRKLSLQPREMVLLEFLLRNRERVISRTQIMEHVWDYQFDPQTNVVDVLVCRLRSKIDKDESTKLLHTIRGMGYVLRAGE</sequence>
<feature type="modified residue" description="4-aspartylphosphate" evidence="6">
    <location>
        <position position="51"/>
    </location>
</feature>
<dbReference type="GO" id="GO:0006355">
    <property type="term" value="P:regulation of DNA-templated transcription"/>
    <property type="evidence" value="ECO:0007669"/>
    <property type="project" value="InterPro"/>
</dbReference>
<dbReference type="EMBL" id="JOKH01000001">
    <property type="protein sequence ID" value="KEQ19015.1"/>
    <property type="molecule type" value="Genomic_DNA"/>
</dbReference>
<evidence type="ECO:0000256" key="3">
    <source>
        <dbReference type="ARBA" id="ARBA00023015"/>
    </source>
</evidence>
<dbReference type="InterPro" id="IPR036388">
    <property type="entry name" value="WH-like_DNA-bd_sf"/>
</dbReference>
<dbReference type="InterPro" id="IPR001867">
    <property type="entry name" value="OmpR/PhoB-type_DNA-bd"/>
</dbReference>
<dbReference type="Gene3D" id="3.40.50.2300">
    <property type="match status" value="1"/>
</dbReference>
<dbReference type="AlphaFoldDB" id="A0A081NKP2"/>
<dbReference type="STRING" id="1137799.GZ78_02990"/>
<keyword evidence="1 6" id="KW-0597">Phosphoprotein</keyword>
<evidence type="ECO:0000256" key="1">
    <source>
        <dbReference type="ARBA" id="ARBA00022553"/>
    </source>
</evidence>
<dbReference type="SMART" id="SM00448">
    <property type="entry name" value="REC"/>
    <property type="match status" value="1"/>
</dbReference>
<dbReference type="PANTHER" id="PTHR48111:SF22">
    <property type="entry name" value="REGULATOR OF RPOS"/>
    <property type="match status" value="1"/>
</dbReference>
<evidence type="ECO:0000256" key="4">
    <source>
        <dbReference type="ARBA" id="ARBA00023125"/>
    </source>
</evidence>
<dbReference type="RefSeq" id="WP_034832592.1">
    <property type="nucleotide sequence ID" value="NZ_JOKH01000001.1"/>
</dbReference>
<keyword evidence="5" id="KW-0804">Transcription</keyword>
<protein>
    <recommendedName>
        <fullName evidence="12">Transcriptional regulator</fullName>
    </recommendedName>
</protein>
<dbReference type="InterPro" id="IPR016032">
    <property type="entry name" value="Sig_transdc_resp-reg_C-effctor"/>
</dbReference>
<dbReference type="InterPro" id="IPR001789">
    <property type="entry name" value="Sig_transdc_resp-reg_receiver"/>
</dbReference>
<dbReference type="SMART" id="SM00862">
    <property type="entry name" value="Trans_reg_C"/>
    <property type="match status" value="1"/>
</dbReference>
<feature type="domain" description="Response regulatory" evidence="8">
    <location>
        <begin position="2"/>
        <end position="116"/>
    </location>
</feature>
<dbReference type="InterPro" id="IPR039420">
    <property type="entry name" value="WalR-like"/>
</dbReference>